<organism evidence="2 3">
    <name type="scientific">Streptomyces arboris</name>
    <dbReference type="NCBI Taxonomy" id="2600619"/>
    <lineage>
        <taxon>Bacteria</taxon>
        <taxon>Bacillati</taxon>
        <taxon>Actinomycetota</taxon>
        <taxon>Actinomycetes</taxon>
        <taxon>Kitasatosporales</taxon>
        <taxon>Streptomycetaceae</taxon>
        <taxon>Streptomyces</taxon>
    </lineage>
</organism>
<keyword evidence="3" id="KW-1185">Reference proteome</keyword>
<feature type="region of interest" description="Disordered" evidence="1">
    <location>
        <begin position="1"/>
        <end position="28"/>
    </location>
</feature>
<name>A0A5N5EZ07_9ACTN</name>
<sequence>MSRVDVGSVGSSVGSIRRLHRPTPAGQRPVWAGRRVTATVDSCASWLSRAAWLTWKIQRT</sequence>
<evidence type="ECO:0000313" key="2">
    <source>
        <dbReference type="EMBL" id="KAB2594212.1"/>
    </source>
</evidence>
<accession>A0A5N5EZ07</accession>
<evidence type="ECO:0000256" key="1">
    <source>
        <dbReference type="SAM" id="MobiDB-lite"/>
    </source>
</evidence>
<dbReference type="AlphaFoldDB" id="A0A5N5EZ07"/>
<dbReference type="Proteomes" id="UP000326907">
    <property type="component" value="Unassembled WGS sequence"/>
</dbReference>
<feature type="compositionally biased region" description="Low complexity" evidence="1">
    <location>
        <begin position="1"/>
        <end position="15"/>
    </location>
</feature>
<dbReference type="EMBL" id="VYUA01000001">
    <property type="protein sequence ID" value="KAB2594212.1"/>
    <property type="molecule type" value="Genomic_DNA"/>
</dbReference>
<proteinExistence type="predicted"/>
<gene>
    <name evidence="2" type="ORF">F5983_00235</name>
</gene>
<reference evidence="2 3" key="1">
    <citation type="submission" date="2019-09" db="EMBL/GenBank/DDBJ databases">
        <authorList>
            <person name="Liu P."/>
        </authorList>
    </citation>
    <scope>NUCLEOTIDE SEQUENCE [LARGE SCALE GENOMIC DNA]</scope>
    <source>
        <strain evidence="2 3">TRM68085</strain>
    </source>
</reference>
<protein>
    <submittedName>
        <fullName evidence="2">Uncharacterized protein</fullName>
    </submittedName>
</protein>
<evidence type="ECO:0000313" key="3">
    <source>
        <dbReference type="Proteomes" id="UP000326907"/>
    </source>
</evidence>
<comment type="caution">
    <text evidence="2">The sequence shown here is derived from an EMBL/GenBank/DDBJ whole genome shotgun (WGS) entry which is preliminary data.</text>
</comment>